<comment type="similarity">
    <text evidence="2">Belongs to the zinc-containing alcohol dehydrogenase family.</text>
</comment>
<dbReference type="SUPFAM" id="SSF51735">
    <property type="entry name" value="NAD(P)-binding Rossmann-fold domains"/>
    <property type="match status" value="1"/>
</dbReference>
<proteinExistence type="inferred from homology"/>
<dbReference type="GO" id="GO:0004022">
    <property type="term" value="F:alcohol dehydrogenase (NAD+) activity"/>
    <property type="evidence" value="ECO:0007669"/>
    <property type="project" value="TreeGrafter"/>
</dbReference>
<dbReference type="GO" id="GO:0005737">
    <property type="term" value="C:cytoplasm"/>
    <property type="evidence" value="ECO:0007669"/>
    <property type="project" value="TreeGrafter"/>
</dbReference>
<comment type="caution">
    <text evidence="8">The sequence shown here is derived from an EMBL/GenBank/DDBJ whole genome shotgun (WGS) entry which is preliminary data.</text>
</comment>
<keyword evidence="4" id="KW-0862">Zinc</keyword>
<dbReference type="AlphaFoldDB" id="X0VKQ5"/>
<dbReference type="NCBIfam" id="TIGR02822">
    <property type="entry name" value="adh_fam_2"/>
    <property type="match status" value="1"/>
</dbReference>
<evidence type="ECO:0008006" key="9">
    <source>
        <dbReference type="Google" id="ProtNLM"/>
    </source>
</evidence>
<sequence length="254" mass="27790">AGQRVGIAWLRHTCRQCAFCLAGRENLCPSQRFTGYHADGGYAEYAVIDEQFAYEIPDTFDDVQAAPLLCAGIVGYRAFKRSRPRDGGTLAIYGFGSSAHVIMQIALHRGMKVYVVTRGAEHRQLADEMGAEWVGRAAADMPAKVDSAIIFAPAGELVPEALEKLQRGGTLSLAGIHMSAIPQLDYQKHVFHERDIRSVTANTRQDGRELLAEAAEIPIRPHTVTYQLAEANRALQDLKADRIKGSAVLVVDDS</sequence>
<dbReference type="Gene3D" id="3.40.50.720">
    <property type="entry name" value="NAD(P)-binding Rossmann-like Domain"/>
    <property type="match status" value="1"/>
</dbReference>
<evidence type="ECO:0000313" key="8">
    <source>
        <dbReference type="EMBL" id="GAG18874.1"/>
    </source>
</evidence>
<evidence type="ECO:0000256" key="4">
    <source>
        <dbReference type="ARBA" id="ARBA00022833"/>
    </source>
</evidence>
<organism evidence="8">
    <name type="scientific">marine sediment metagenome</name>
    <dbReference type="NCBI Taxonomy" id="412755"/>
    <lineage>
        <taxon>unclassified sequences</taxon>
        <taxon>metagenomes</taxon>
        <taxon>ecological metagenomes</taxon>
    </lineage>
</organism>
<protein>
    <recommendedName>
        <fullName evidence="9">Alcohol dehydrogenase</fullName>
    </recommendedName>
</protein>
<dbReference type="SUPFAM" id="SSF50129">
    <property type="entry name" value="GroES-like"/>
    <property type="match status" value="1"/>
</dbReference>
<dbReference type="InterPro" id="IPR013149">
    <property type="entry name" value="ADH-like_C"/>
</dbReference>
<evidence type="ECO:0000256" key="5">
    <source>
        <dbReference type="ARBA" id="ARBA00023002"/>
    </source>
</evidence>
<comment type="cofactor">
    <cofactor evidence="1">
        <name>Zn(2+)</name>
        <dbReference type="ChEBI" id="CHEBI:29105"/>
    </cofactor>
</comment>
<evidence type="ECO:0000256" key="3">
    <source>
        <dbReference type="ARBA" id="ARBA00022723"/>
    </source>
</evidence>
<dbReference type="Pfam" id="PF08240">
    <property type="entry name" value="ADH_N"/>
    <property type="match status" value="1"/>
</dbReference>
<accession>X0VKQ5</accession>
<evidence type="ECO:0000259" key="6">
    <source>
        <dbReference type="Pfam" id="PF00107"/>
    </source>
</evidence>
<dbReference type="GO" id="GO:0046872">
    <property type="term" value="F:metal ion binding"/>
    <property type="evidence" value="ECO:0007669"/>
    <property type="project" value="UniProtKB-KW"/>
</dbReference>
<evidence type="ECO:0000259" key="7">
    <source>
        <dbReference type="Pfam" id="PF08240"/>
    </source>
</evidence>
<dbReference type="PANTHER" id="PTHR42940">
    <property type="entry name" value="ALCOHOL DEHYDROGENASE 1-RELATED"/>
    <property type="match status" value="1"/>
</dbReference>
<dbReference type="InterPro" id="IPR013154">
    <property type="entry name" value="ADH-like_N"/>
</dbReference>
<feature type="domain" description="Alcohol dehydrogenase-like N-terminal" evidence="7">
    <location>
        <begin position="2"/>
        <end position="58"/>
    </location>
</feature>
<dbReference type="InterPro" id="IPR036291">
    <property type="entry name" value="NAD(P)-bd_dom_sf"/>
</dbReference>
<dbReference type="Pfam" id="PF00107">
    <property type="entry name" value="ADH_zinc_N"/>
    <property type="match status" value="1"/>
</dbReference>
<evidence type="ECO:0000256" key="2">
    <source>
        <dbReference type="ARBA" id="ARBA00008072"/>
    </source>
</evidence>
<reference evidence="8" key="1">
    <citation type="journal article" date="2014" name="Front. Microbiol.">
        <title>High frequency of phylogenetically diverse reductive dehalogenase-homologous genes in deep subseafloor sedimentary metagenomes.</title>
        <authorList>
            <person name="Kawai M."/>
            <person name="Futagami T."/>
            <person name="Toyoda A."/>
            <person name="Takaki Y."/>
            <person name="Nishi S."/>
            <person name="Hori S."/>
            <person name="Arai W."/>
            <person name="Tsubouchi T."/>
            <person name="Morono Y."/>
            <person name="Uchiyama I."/>
            <person name="Ito T."/>
            <person name="Fujiyama A."/>
            <person name="Inagaki F."/>
            <person name="Takami H."/>
        </authorList>
    </citation>
    <scope>NUCLEOTIDE SEQUENCE</scope>
    <source>
        <strain evidence="8">Expedition CK06-06</strain>
    </source>
</reference>
<dbReference type="InterPro" id="IPR014187">
    <property type="entry name" value="ADH_Zn_typ-2"/>
</dbReference>
<dbReference type="InterPro" id="IPR011032">
    <property type="entry name" value="GroES-like_sf"/>
</dbReference>
<dbReference type="PANTHER" id="PTHR42940:SF8">
    <property type="entry name" value="VACUOLAR PROTEIN SORTING-ASSOCIATED PROTEIN 11"/>
    <property type="match status" value="1"/>
</dbReference>
<dbReference type="EMBL" id="BARS01030185">
    <property type="protein sequence ID" value="GAG18874.1"/>
    <property type="molecule type" value="Genomic_DNA"/>
</dbReference>
<dbReference type="Gene3D" id="3.90.180.10">
    <property type="entry name" value="Medium-chain alcohol dehydrogenases, catalytic domain"/>
    <property type="match status" value="1"/>
</dbReference>
<gene>
    <name evidence="8" type="ORF">S01H1_47095</name>
</gene>
<name>X0VKQ5_9ZZZZ</name>
<keyword evidence="5" id="KW-0560">Oxidoreductase</keyword>
<feature type="domain" description="Alcohol dehydrogenase-like C-terminal" evidence="6">
    <location>
        <begin position="100"/>
        <end position="215"/>
    </location>
</feature>
<feature type="non-terminal residue" evidence="8">
    <location>
        <position position="1"/>
    </location>
</feature>
<keyword evidence="3" id="KW-0479">Metal-binding</keyword>
<evidence type="ECO:0000256" key="1">
    <source>
        <dbReference type="ARBA" id="ARBA00001947"/>
    </source>
</evidence>